<dbReference type="Pfam" id="PF00528">
    <property type="entry name" value="BPD_transp_1"/>
    <property type="match status" value="1"/>
</dbReference>
<keyword evidence="3" id="KW-1003">Cell membrane</keyword>
<evidence type="ECO:0000256" key="5">
    <source>
        <dbReference type="ARBA" id="ARBA00022989"/>
    </source>
</evidence>
<feature type="transmembrane region" description="Helical" evidence="7">
    <location>
        <begin position="163"/>
        <end position="187"/>
    </location>
</feature>
<feature type="transmembrane region" description="Helical" evidence="7">
    <location>
        <begin position="36"/>
        <end position="56"/>
    </location>
</feature>
<evidence type="ECO:0000256" key="2">
    <source>
        <dbReference type="ARBA" id="ARBA00022448"/>
    </source>
</evidence>
<dbReference type="InterPro" id="IPR035906">
    <property type="entry name" value="MetI-like_sf"/>
</dbReference>
<evidence type="ECO:0000259" key="9">
    <source>
        <dbReference type="PROSITE" id="PS50928"/>
    </source>
</evidence>
<keyword evidence="6 7" id="KW-0472">Membrane</keyword>
<feature type="domain" description="ABC transmembrane type-1" evidence="9">
    <location>
        <begin position="94"/>
        <end position="287"/>
    </location>
</feature>
<dbReference type="SUPFAM" id="SSF161098">
    <property type="entry name" value="MetI-like"/>
    <property type="match status" value="1"/>
</dbReference>
<evidence type="ECO:0000256" key="3">
    <source>
        <dbReference type="ARBA" id="ARBA00022475"/>
    </source>
</evidence>
<dbReference type="PROSITE" id="PS50928">
    <property type="entry name" value="ABC_TM1"/>
    <property type="match status" value="1"/>
</dbReference>
<keyword evidence="5 7" id="KW-1133">Transmembrane helix</keyword>
<evidence type="ECO:0000256" key="4">
    <source>
        <dbReference type="ARBA" id="ARBA00022692"/>
    </source>
</evidence>
<evidence type="ECO:0000313" key="10">
    <source>
        <dbReference type="EMBL" id="GAA1112484.1"/>
    </source>
</evidence>
<gene>
    <name evidence="10" type="ORF">GCM10009663_61890</name>
</gene>
<comment type="subcellular location">
    <subcellularLocation>
        <location evidence="1 7">Cell membrane</location>
        <topology evidence="1 7">Multi-pass membrane protein</topology>
    </subcellularLocation>
</comment>
<dbReference type="Gene3D" id="1.10.3720.10">
    <property type="entry name" value="MetI-like"/>
    <property type="match status" value="1"/>
</dbReference>
<accession>A0ABN1U2C4</accession>
<evidence type="ECO:0000256" key="6">
    <source>
        <dbReference type="ARBA" id="ARBA00023136"/>
    </source>
</evidence>
<evidence type="ECO:0000256" key="7">
    <source>
        <dbReference type="RuleBase" id="RU363032"/>
    </source>
</evidence>
<comment type="similarity">
    <text evidence="7">Belongs to the binding-protein-dependent transport system permease family.</text>
</comment>
<feature type="transmembrane region" description="Helical" evidence="7">
    <location>
        <begin position="131"/>
        <end position="151"/>
    </location>
</feature>
<keyword evidence="11" id="KW-1185">Reference proteome</keyword>
<proteinExistence type="inferred from homology"/>
<dbReference type="Proteomes" id="UP001499987">
    <property type="component" value="Unassembled WGS sequence"/>
</dbReference>
<feature type="transmembrane region" description="Helical" evidence="7">
    <location>
        <begin position="264"/>
        <end position="287"/>
    </location>
</feature>
<dbReference type="PANTHER" id="PTHR43744">
    <property type="entry name" value="ABC TRANSPORTER PERMEASE PROTEIN MG189-RELATED-RELATED"/>
    <property type="match status" value="1"/>
</dbReference>
<reference evidence="10 11" key="1">
    <citation type="journal article" date="2019" name="Int. J. Syst. Evol. Microbiol.">
        <title>The Global Catalogue of Microorganisms (GCM) 10K type strain sequencing project: providing services to taxonomists for standard genome sequencing and annotation.</title>
        <authorList>
            <consortium name="The Broad Institute Genomics Platform"/>
            <consortium name="The Broad Institute Genome Sequencing Center for Infectious Disease"/>
            <person name="Wu L."/>
            <person name="Ma J."/>
        </authorList>
    </citation>
    <scope>NUCLEOTIDE SEQUENCE [LARGE SCALE GENOMIC DNA]</scope>
    <source>
        <strain evidence="10 11">JCM 13002</strain>
    </source>
</reference>
<dbReference type="InterPro" id="IPR000515">
    <property type="entry name" value="MetI-like"/>
</dbReference>
<dbReference type="CDD" id="cd06261">
    <property type="entry name" value="TM_PBP2"/>
    <property type="match status" value="1"/>
</dbReference>
<evidence type="ECO:0000313" key="11">
    <source>
        <dbReference type="Proteomes" id="UP001499987"/>
    </source>
</evidence>
<dbReference type="PANTHER" id="PTHR43744:SF12">
    <property type="entry name" value="ABC TRANSPORTER PERMEASE PROTEIN MG189-RELATED"/>
    <property type="match status" value="1"/>
</dbReference>
<sequence length="302" mass="32623">MSTTLTEGRRTAPAAGTAPGDRVAAPRRRPAWGPTLVLLLGAVYCLIPILWVVMAATKSSDELFTTFTLSPGSGLVGNLTDLSHYRDGVYWQWMANSALYAGAGALLSAAVSGATGYALAKYRFRCRATVFNVLLAGVLMPPITLAVPQYLLMAKAGLADSYWSVLLPSILSPYGIYLARIYAAAAIPDEVVEAARVDGAREWRLFRSVALPMMVPGLVTVFLFQFVAIWNNFLLPYIMLGDDRKFPVTVGLYSLLQQGANAPALYTLVVTGALLSILPLIALFLGLQRYWRIDLLSGAVKS</sequence>
<evidence type="ECO:0000256" key="8">
    <source>
        <dbReference type="SAM" id="MobiDB-lite"/>
    </source>
</evidence>
<feature type="transmembrane region" description="Helical" evidence="7">
    <location>
        <begin position="98"/>
        <end position="119"/>
    </location>
</feature>
<dbReference type="EMBL" id="BAAALD010000085">
    <property type="protein sequence ID" value="GAA1112484.1"/>
    <property type="molecule type" value="Genomic_DNA"/>
</dbReference>
<keyword evidence="4 7" id="KW-0812">Transmembrane</keyword>
<organism evidence="10 11">
    <name type="scientific">Kitasatospora arboriphila</name>
    <dbReference type="NCBI Taxonomy" id="258052"/>
    <lineage>
        <taxon>Bacteria</taxon>
        <taxon>Bacillati</taxon>
        <taxon>Actinomycetota</taxon>
        <taxon>Actinomycetes</taxon>
        <taxon>Kitasatosporales</taxon>
        <taxon>Streptomycetaceae</taxon>
        <taxon>Kitasatospora</taxon>
    </lineage>
</organism>
<keyword evidence="2 7" id="KW-0813">Transport</keyword>
<dbReference type="RefSeq" id="WP_344627006.1">
    <property type="nucleotide sequence ID" value="NZ_BAAALD010000085.1"/>
</dbReference>
<name>A0ABN1U2C4_9ACTN</name>
<evidence type="ECO:0000256" key="1">
    <source>
        <dbReference type="ARBA" id="ARBA00004651"/>
    </source>
</evidence>
<feature type="region of interest" description="Disordered" evidence="8">
    <location>
        <begin position="1"/>
        <end position="26"/>
    </location>
</feature>
<comment type="caution">
    <text evidence="10">The sequence shown here is derived from an EMBL/GenBank/DDBJ whole genome shotgun (WGS) entry which is preliminary data.</text>
</comment>
<protein>
    <submittedName>
        <fullName evidence="10">Carbohydrate ABC transporter permease</fullName>
    </submittedName>
</protein>
<feature type="transmembrane region" description="Helical" evidence="7">
    <location>
        <begin position="208"/>
        <end position="230"/>
    </location>
</feature>